<feature type="transmembrane region" description="Helical" evidence="12">
    <location>
        <begin position="93"/>
        <end position="116"/>
    </location>
</feature>
<evidence type="ECO:0000256" key="5">
    <source>
        <dbReference type="ARBA" id="ARBA00022792"/>
    </source>
</evidence>
<comment type="caution">
    <text evidence="13">The sequence shown here is derived from an EMBL/GenBank/DDBJ whole genome shotgun (WGS) entry which is preliminary data.</text>
</comment>
<evidence type="ECO:0000256" key="6">
    <source>
        <dbReference type="ARBA" id="ARBA00022927"/>
    </source>
</evidence>
<keyword evidence="14" id="KW-1185">Reference proteome</keyword>
<comment type="function">
    <text evidence="12">Component of the PAM complex, a complex required for the translocation of transit peptide-containing proteins from the inner membrane into the mitochondrial matrix in an ATP-dependent manner.</text>
</comment>
<dbReference type="PANTHER" id="PTHR28021:SF1">
    <property type="entry name" value="PRESEQUENCE TRANSLOCATED-ASSOCIATED MOTOR SUBUNIT PAM17, MITOCHONDRIAL"/>
    <property type="match status" value="1"/>
</dbReference>
<keyword evidence="3 12" id="KW-0813">Transport</keyword>
<sequence>MMSRFLVPSRANMLSRGLMSIRSVTTTTTTAKASAPQLTWTDFLQLRKQQGRINTATSIVTATLSAGVAFLYIGTTGFDPEKHVFGYDAMTVYSLGIIGAGFLGFLAGPTLGNGVFKMVNRRVLNDFKIRDQAFLERIKHNRVDPSRQSFSNPVPDFYGERIYSVKDYKQWLRDCHAFRRKAKEFL</sequence>
<evidence type="ECO:0000256" key="11">
    <source>
        <dbReference type="ARBA" id="ARBA00023136"/>
    </source>
</evidence>
<proteinExistence type="inferred from homology"/>
<dbReference type="GO" id="GO:0030150">
    <property type="term" value="P:protein import into mitochondrial matrix"/>
    <property type="evidence" value="ECO:0007669"/>
    <property type="project" value="UniProtKB-UniRule"/>
</dbReference>
<comment type="subunit">
    <text evidence="12">Component of the PAM complex.</text>
</comment>
<gene>
    <name evidence="13" type="primary">PAM17</name>
    <name evidence="13" type="ORF">KQ657_005093</name>
</gene>
<dbReference type="OrthoDB" id="5970083at2759"/>
<dbReference type="AlphaFoldDB" id="A0A9P7V9P6"/>
<evidence type="ECO:0000256" key="10">
    <source>
        <dbReference type="ARBA" id="ARBA00023128"/>
    </source>
</evidence>
<evidence type="ECO:0000256" key="2">
    <source>
        <dbReference type="ARBA" id="ARBA00006837"/>
    </source>
</evidence>
<comment type="subcellular location">
    <subcellularLocation>
        <location evidence="1 12">Mitochondrion inner membrane</location>
        <topology evidence="1 12">Multi-pass membrane protein</topology>
    </subcellularLocation>
</comment>
<evidence type="ECO:0000256" key="3">
    <source>
        <dbReference type="ARBA" id="ARBA00022448"/>
    </source>
</evidence>
<evidence type="ECO:0000313" key="14">
    <source>
        <dbReference type="Proteomes" id="UP000790833"/>
    </source>
</evidence>
<evidence type="ECO:0000256" key="1">
    <source>
        <dbReference type="ARBA" id="ARBA00004448"/>
    </source>
</evidence>
<dbReference type="Pfam" id="PF08566">
    <property type="entry name" value="Pam17"/>
    <property type="match status" value="1"/>
</dbReference>
<keyword evidence="7" id="KW-0809">Transit peptide</keyword>
<evidence type="ECO:0000256" key="4">
    <source>
        <dbReference type="ARBA" id="ARBA00022692"/>
    </source>
</evidence>
<dbReference type="GO" id="GO:0001405">
    <property type="term" value="C:PAM complex, Tim23 associated import motor"/>
    <property type="evidence" value="ECO:0007669"/>
    <property type="project" value="UniProtKB-UniRule"/>
</dbReference>
<keyword evidence="8 12" id="KW-1133">Transmembrane helix</keyword>
<keyword evidence="4 12" id="KW-0812">Transmembrane</keyword>
<dbReference type="Proteomes" id="UP000790833">
    <property type="component" value="Unassembled WGS sequence"/>
</dbReference>
<name>A0A9P7V9P6_9ASCO</name>
<accession>A0A9P7V9P6</accession>
<keyword evidence="9 12" id="KW-0811">Translocation</keyword>
<dbReference type="EMBL" id="JAHMUF010000009">
    <property type="protein sequence ID" value="KAG7193894.1"/>
    <property type="molecule type" value="Genomic_DNA"/>
</dbReference>
<reference evidence="13" key="1">
    <citation type="submission" date="2021-03" db="EMBL/GenBank/DDBJ databases">
        <authorList>
            <person name="Palmer J.M."/>
        </authorList>
    </citation>
    <scope>NUCLEOTIDE SEQUENCE</scope>
    <source>
        <strain evidence="13">ARV_011</strain>
    </source>
</reference>
<protein>
    <recommendedName>
        <fullName evidence="12">Presequence translocated-associated motor subunit PAM17</fullName>
    </recommendedName>
</protein>
<keyword evidence="11 12" id="KW-0472">Membrane</keyword>
<dbReference type="RefSeq" id="XP_043049441.1">
    <property type="nucleotide sequence ID" value="XM_043195736.1"/>
</dbReference>
<comment type="similarity">
    <text evidence="2 12">Belongs to the PAM17 family.</text>
</comment>
<dbReference type="PANTHER" id="PTHR28021">
    <property type="entry name" value="PRESEQUENCE TRANSLOCATED-ASSOCIATED MOTOR SUBUNIT PAM17, MITOCHONDRIAL"/>
    <property type="match status" value="1"/>
</dbReference>
<evidence type="ECO:0000256" key="8">
    <source>
        <dbReference type="ARBA" id="ARBA00022989"/>
    </source>
</evidence>
<keyword evidence="6 12" id="KW-0653">Protein transport</keyword>
<keyword evidence="5 12" id="KW-0999">Mitochondrion inner membrane</keyword>
<dbReference type="InterPro" id="IPR013875">
    <property type="entry name" value="Pam17"/>
</dbReference>
<feature type="transmembrane region" description="Helical" evidence="12">
    <location>
        <begin position="53"/>
        <end position="73"/>
    </location>
</feature>
<evidence type="ECO:0000256" key="12">
    <source>
        <dbReference type="RuleBase" id="RU367146"/>
    </source>
</evidence>
<evidence type="ECO:0000313" key="13">
    <source>
        <dbReference type="EMBL" id="KAG7193894.1"/>
    </source>
</evidence>
<evidence type="ECO:0000256" key="9">
    <source>
        <dbReference type="ARBA" id="ARBA00023010"/>
    </source>
</evidence>
<dbReference type="GeneID" id="66118467"/>
<evidence type="ECO:0000256" key="7">
    <source>
        <dbReference type="ARBA" id="ARBA00022946"/>
    </source>
</evidence>
<keyword evidence="10 12" id="KW-0496">Mitochondrion</keyword>
<organism evidence="13 14">
    <name type="scientific">Scheffersomyces spartinae</name>
    <dbReference type="NCBI Taxonomy" id="45513"/>
    <lineage>
        <taxon>Eukaryota</taxon>
        <taxon>Fungi</taxon>
        <taxon>Dikarya</taxon>
        <taxon>Ascomycota</taxon>
        <taxon>Saccharomycotina</taxon>
        <taxon>Pichiomycetes</taxon>
        <taxon>Debaryomycetaceae</taxon>
        <taxon>Scheffersomyces</taxon>
    </lineage>
</organism>